<name>G0MN69_CAEBE</name>
<evidence type="ECO:0000313" key="1">
    <source>
        <dbReference type="EMBL" id="EGT38200.1"/>
    </source>
</evidence>
<evidence type="ECO:0000313" key="2">
    <source>
        <dbReference type="Proteomes" id="UP000008068"/>
    </source>
</evidence>
<dbReference type="EMBL" id="GL379803">
    <property type="protein sequence ID" value="EGT38200.1"/>
    <property type="molecule type" value="Genomic_DNA"/>
</dbReference>
<protein>
    <submittedName>
        <fullName evidence="1">Uncharacterized protein</fullName>
    </submittedName>
</protein>
<accession>G0MN69</accession>
<proteinExistence type="predicted"/>
<reference evidence="2" key="1">
    <citation type="submission" date="2011-07" db="EMBL/GenBank/DDBJ databases">
        <authorList>
            <consortium name="Caenorhabditis brenneri Sequencing and Analysis Consortium"/>
            <person name="Wilson R.K."/>
        </authorList>
    </citation>
    <scope>NUCLEOTIDE SEQUENCE [LARGE SCALE GENOMIC DNA]</scope>
    <source>
        <strain evidence="2">PB2801</strain>
    </source>
</reference>
<dbReference type="HOGENOM" id="CLU_2690002_0_0_1"/>
<sequence length="74" mass="8463">MFIPDIFPILGAGFHELFSRFPTINLAFGIMSIIEKAVKARIDRLTKKLESRCPKKRLLAIPCQHGKCDFNLVF</sequence>
<dbReference type="InParanoid" id="G0MN69"/>
<keyword evidence="2" id="KW-1185">Reference proteome</keyword>
<organism evidence="2">
    <name type="scientific">Caenorhabditis brenneri</name>
    <name type="common">Nematode worm</name>
    <dbReference type="NCBI Taxonomy" id="135651"/>
    <lineage>
        <taxon>Eukaryota</taxon>
        <taxon>Metazoa</taxon>
        <taxon>Ecdysozoa</taxon>
        <taxon>Nematoda</taxon>
        <taxon>Chromadorea</taxon>
        <taxon>Rhabditida</taxon>
        <taxon>Rhabditina</taxon>
        <taxon>Rhabditomorpha</taxon>
        <taxon>Rhabditoidea</taxon>
        <taxon>Rhabditidae</taxon>
        <taxon>Peloderinae</taxon>
        <taxon>Caenorhabditis</taxon>
    </lineage>
</organism>
<dbReference type="AlphaFoldDB" id="G0MN69"/>
<dbReference type="OrthoDB" id="2789670at2759"/>
<dbReference type="Proteomes" id="UP000008068">
    <property type="component" value="Unassembled WGS sequence"/>
</dbReference>
<gene>
    <name evidence="1" type="ORF">CAEBREN_15262</name>
</gene>